<organism evidence="2 3">
    <name type="scientific">Cupriavidus respiraculi</name>
    <dbReference type="NCBI Taxonomy" id="195930"/>
    <lineage>
        <taxon>Bacteria</taxon>
        <taxon>Pseudomonadati</taxon>
        <taxon>Pseudomonadota</taxon>
        <taxon>Betaproteobacteria</taxon>
        <taxon>Burkholderiales</taxon>
        <taxon>Burkholderiaceae</taxon>
        <taxon>Cupriavidus</taxon>
    </lineage>
</organism>
<proteinExistence type="predicted"/>
<dbReference type="InterPro" id="IPR002539">
    <property type="entry name" value="MaoC-like_dom"/>
</dbReference>
<name>A0ABM8X0S5_9BURK</name>
<dbReference type="EC" id="4.2.1.17" evidence="2"/>
<evidence type="ECO:0000313" key="3">
    <source>
        <dbReference type="Proteomes" id="UP000721236"/>
    </source>
</evidence>
<dbReference type="GO" id="GO:0004300">
    <property type="term" value="F:enoyl-CoA hydratase activity"/>
    <property type="evidence" value="ECO:0007669"/>
    <property type="project" value="UniProtKB-EC"/>
</dbReference>
<comment type="caution">
    <text evidence="2">The sequence shown here is derived from an EMBL/GenBank/DDBJ whole genome shotgun (WGS) entry which is preliminary data.</text>
</comment>
<evidence type="ECO:0000313" key="2">
    <source>
        <dbReference type="EMBL" id="CAG9173444.1"/>
    </source>
</evidence>
<dbReference type="RefSeq" id="WP_222201458.1">
    <property type="nucleotide sequence ID" value="NZ_CAJZAH010000002.1"/>
</dbReference>
<dbReference type="SUPFAM" id="SSF54637">
    <property type="entry name" value="Thioesterase/thiol ester dehydrase-isomerase"/>
    <property type="match status" value="1"/>
</dbReference>
<gene>
    <name evidence="2" type="ORF">LMG21510_02266</name>
</gene>
<dbReference type="InterPro" id="IPR029069">
    <property type="entry name" value="HotDog_dom_sf"/>
</dbReference>
<dbReference type="InterPro" id="IPR039375">
    <property type="entry name" value="NodN-like"/>
</dbReference>
<sequence>MRTIASLEELESLQGQEVAVSDWREITQQQVNLFAEATGDHQWIHIDVERARRESPYGAPIAHGFLTLSLLPALMQSALHMPGVKMGVNYGLNKVRFPAPVPVGSRVRGRIKLLKVERLDPLPNAPELVGAQSTWEVTIEREGSDRPVCVAESISRRYS</sequence>
<feature type="domain" description="MaoC-like" evidence="1">
    <location>
        <begin position="13"/>
        <end position="116"/>
    </location>
</feature>
<dbReference type="Pfam" id="PF01575">
    <property type="entry name" value="MaoC_dehydratas"/>
    <property type="match status" value="1"/>
</dbReference>
<dbReference type="Proteomes" id="UP000721236">
    <property type="component" value="Unassembled WGS sequence"/>
</dbReference>
<dbReference type="CDD" id="cd03450">
    <property type="entry name" value="NodN"/>
    <property type="match status" value="1"/>
</dbReference>
<reference evidence="2 3" key="1">
    <citation type="submission" date="2021-08" db="EMBL/GenBank/DDBJ databases">
        <authorList>
            <person name="Peeters C."/>
        </authorList>
    </citation>
    <scope>NUCLEOTIDE SEQUENCE [LARGE SCALE GENOMIC DNA]</scope>
    <source>
        <strain evidence="2 3">LMG 21510</strain>
    </source>
</reference>
<dbReference type="EMBL" id="CAJZAH010000002">
    <property type="protein sequence ID" value="CAG9173444.1"/>
    <property type="molecule type" value="Genomic_DNA"/>
</dbReference>
<keyword evidence="2" id="KW-0456">Lyase</keyword>
<accession>A0ABM8X0S5</accession>
<evidence type="ECO:0000259" key="1">
    <source>
        <dbReference type="Pfam" id="PF01575"/>
    </source>
</evidence>
<dbReference type="PANTHER" id="PTHR42993">
    <property type="entry name" value="MAOC-LIKE DEHYDRATASE DOMAIN-CONTAINING PROTEIN"/>
    <property type="match status" value="1"/>
</dbReference>
<dbReference type="Gene3D" id="3.10.129.10">
    <property type="entry name" value="Hotdog Thioesterase"/>
    <property type="match status" value="1"/>
</dbReference>
<protein>
    <submittedName>
        <fullName evidence="2">Enoyl-CoA hydratase 1</fullName>
        <ecNumber evidence="2">4.2.1.17</ecNumber>
    </submittedName>
</protein>
<dbReference type="PANTHER" id="PTHR42993:SF1">
    <property type="entry name" value="MAOC-LIKE DEHYDRATASE DOMAIN-CONTAINING PROTEIN"/>
    <property type="match status" value="1"/>
</dbReference>
<keyword evidence="3" id="KW-1185">Reference proteome</keyword>